<gene>
    <name evidence="1" type="ORF">M5D96_001408</name>
</gene>
<accession>A0A9P9YY27</accession>
<evidence type="ECO:0000313" key="1">
    <source>
        <dbReference type="EMBL" id="KAI8045228.1"/>
    </source>
</evidence>
<organism evidence="1 2">
    <name type="scientific">Drosophila gunungcola</name>
    <name type="common">fruit fly</name>
    <dbReference type="NCBI Taxonomy" id="103775"/>
    <lineage>
        <taxon>Eukaryota</taxon>
        <taxon>Metazoa</taxon>
        <taxon>Ecdysozoa</taxon>
        <taxon>Arthropoda</taxon>
        <taxon>Hexapoda</taxon>
        <taxon>Insecta</taxon>
        <taxon>Pterygota</taxon>
        <taxon>Neoptera</taxon>
        <taxon>Endopterygota</taxon>
        <taxon>Diptera</taxon>
        <taxon>Brachycera</taxon>
        <taxon>Muscomorpha</taxon>
        <taxon>Ephydroidea</taxon>
        <taxon>Drosophilidae</taxon>
        <taxon>Drosophila</taxon>
        <taxon>Sophophora</taxon>
    </lineage>
</organism>
<sequence>MRPRPFTRPTSRRSLISFTCLYKKHLATTKNRGEEQNDEANKRHNNFAEDKYVYIEEIARHGNASPTHTHTRTCDLGMPVCIGACGEERAWGID</sequence>
<protein>
    <submittedName>
        <fullName evidence="1">Uncharacterized protein</fullName>
    </submittedName>
</protein>
<keyword evidence="2" id="KW-1185">Reference proteome</keyword>
<dbReference type="EMBL" id="JAMKOV010000001">
    <property type="protein sequence ID" value="KAI8045228.1"/>
    <property type="molecule type" value="Genomic_DNA"/>
</dbReference>
<dbReference type="Proteomes" id="UP001059596">
    <property type="component" value="Chromosome 3R"/>
</dbReference>
<proteinExistence type="predicted"/>
<reference evidence="1" key="1">
    <citation type="journal article" date="2023" name="Genome Biol. Evol.">
        <title>Long-read-based Genome Assembly of Drosophila gunungcola Reveals Fewer Chemosensory Genes in Flower-breeding Species.</title>
        <authorList>
            <person name="Negi A."/>
            <person name="Liao B.Y."/>
            <person name="Yeh S.D."/>
        </authorList>
    </citation>
    <scope>NUCLEOTIDE SEQUENCE</scope>
    <source>
        <strain evidence="1">Sukarami</strain>
    </source>
</reference>
<comment type="caution">
    <text evidence="1">The sequence shown here is derived from an EMBL/GenBank/DDBJ whole genome shotgun (WGS) entry which is preliminary data.</text>
</comment>
<dbReference type="AlphaFoldDB" id="A0A9P9YY27"/>
<evidence type="ECO:0000313" key="2">
    <source>
        <dbReference type="Proteomes" id="UP001059596"/>
    </source>
</evidence>
<name>A0A9P9YY27_9MUSC</name>